<protein>
    <submittedName>
        <fullName evidence="1 2">Uncharacterized protein</fullName>
    </submittedName>
</protein>
<gene>
    <name evidence="1" type="ORF">IscW_ISCW010967</name>
</gene>
<dbReference type="VEuPathDB" id="VectorBase:ISCI010967"/>
<reference evidence="1 3" key="1">
    <citation type="submission" date="2008-03" db="EMBL/GenBank/DDBJ databases">
        <title>Annotation of Ixodes scapularis.</title>
        <authorList>
            <consortium name="Ixodes scapularis Genome Project Consortium"/>
            <person name="Caler E."/>
            <person name="Hannick L.I."/>
            <person name="Bidwell S."/>
            <person name="Joardar V."/>
            <person name="Thiagarajan M."/>
            <person name="Amedeo P."/>
            <person name="Galinsky K.J."/>
            <person name="Schobel S."/>
            <person name="Inman J."/>
            <person name="Hostetler J."/>
            <person name="Miller J."/>
            <person name="Hammond M."/>
            <person name="Megy K."/>
            <person name="Lawson D."/>
            <person name="Kodira C."/>
            <person name="Sutton G."/>
            <person name="Meyer J."/>
            <person name="Hill C.A."/>
            <person name="Birren B."/>
            <person name="Nene V."/>
            <person name="Collins F."/>
            <person name="Alarcon-Chaidez F."/>
            <person name="Wikel S."/>
            <person name="Strausberg R."/>
        </authorList>
    </citation>
    <scope>NUCLEOTIDE SEQUENCE [LARGE SCALE GENOMIC DNA]</scope>
    <source>
        <strain evidence="3">Wikel</strain>
        <strain evidence="1">Wikel colony</strain>
    </source>
</reference>
<dbReference type="EnsemblMetazoa" id="ISCW010967-RA">
    <property type="protein sequence ID" value="ISCW010967-PA"/>
    <property type="gene ID" value="ISCW010967"/>
</dbReference>
<organism>
    <name type="scientific">Ixodes scapularis</name>
    <name type="common">Black-legged tick</name>
    <name type="synonym">Deer tick</name>
    <dbReference type="NCBI Taxonomy" id="6945"/>
    <lineage>
        <taxon>Eukaryota</taxon>
        <taxon>Metazoa</taxon>
        <taxon>Ecdysozoa</taxon>
        <taxon>Arthropoda</taxon>
        <taxon>Chelicerata</taxon>
        <taxon>Arachnida</taxon>
        <taxon>Acari</taxon>
        <taxon>Parasitiformes</taxon>
        <taxon>Ixodida</taxon>
        <taxon>Ixodoidea</taxon>
        <taxon>Ixodidae</taxon>
        <taxon>Ixodinae</taxon>
        <taxon>Ixodes</taxon>
    </lineage>
</organism>
<sequence>MKTELGKLNVGIKKAFKTELRVPVRTPTDRLMDLGVQNTLEELRDAQIDAQLKQLDGTANGR</sequence>
<reference evidence="2" key="2">
    <citation type="submission" date="2020-05" db="UniProtKB">
        <authorList>
            <consortium name="EnsemblMetazoa"/>
        </authorList>
    </citation>
    <scope>IDENTIFICATION</scope>
    <source>
        <strain evidence="2">wikel</strain>
    </source>
</reference>
<dbReference type="EMBL" id="ABJB010023925">
    <property type="status" value="NOT_ANNOTATED_CDS"/>
    <property type="molecule type" value="Genomic_DNA"/>
</dbReference>
<dbReference type="PaxDb" id="6945-B7Q9C1"/>
<keyword evidence="3" id="KW-1185">Reference proteome</keyword>
<dbReference type="AlphaFoldDB" id="B7Q9C1"/>
<evidence type="ECO:0000313" key="3">
    <source>
        <dbReference type="Proteomes" id="UP000001555"/>
    </source>
</evidence>
<dbReference type="EMBL" id="DS888080">
    <property type="protein sequence ID" value="EEC15443.1"/>
    <property type="molecule type" value="Genomic_DNA"/>
</dbReference>
<dbReference type="InParanoid" id="B7Q9C1"/>
<name>B7Q9C1_IXOSC</name>
<dbReference type="VEuPathDB" id="VectorBase:ISCW010967"/>
<evidence type="ECO:0000313" key="1">
    <source>
        <dbReference type="EMBL" id="EEC15443.1"/>
    </source>
</evidence>
<proteinExistence type="predicted"/>
<evidence type="ECO:0000313" key="2">
    <source>
        <dbReference type="EnsemblMetazoa" id="ISCW010967-PA"/>
    </source>
</evidence>
<accession>B7Q9C1</accession>
<dbReference type="HOGENOM" id="CLU_2906594_0_0_1"/>
<dbReference type="Proteomes" id="UP000001555">
    <property type="component" value="Unassembled WGS sequence"/>
</dbReference>